<dbReference type="RefSeq" id="WP_133742851.1">
    <property type="nucleotide sequence ID" value="NZ_SNYN01000020.1"/>
</dbReference>
<dbReference type="PROSITE" id="PS50850">
    <property type="entry name" value="MFS"/>
    <property type="match status" value="1"/>
</dbReference>
<feature type="transmembrane region" description="Helical" evidence="6">
    <location>
        <begin position="21"/>
        <end position="46"/>
    </location>
</feature>
<feature type="transmembrane region" description="Helical" evidence="6">
    <location>
        <begin position="171"/>
        <end position="194"/>
    </location>
</feature>
<feature type="transmembrane region" description="Helical" evidence="6">
    <location>
        <begin position="117"/>
        <end position="134"/>
    </location>
</feature>
<reference evidence="8 9" key="1">
    <citation type="submission" date="2019-03" db="EMBL/GenBank/DDBJ databases">
        <title>Genomic Encyclopedia of Type Strains, Phase IV (KMG-IV): sequencing the most valuable type-strain genomes for metagenomic binning, comparative biology and taxonomic classification.</title>
        <authorList>
            <person name="Goeker M."/>
        </authorList>
    </citation>
    <scope>NUCLEOTIDE SEQUENCE [LARGE SCALE GENOMIC DNA]</scope>
    <source>
        <strain evidence="8 9">DSM 46770</strain>
    </source>
</reference>
<feature type="transmembrane region" description="Helical" evidence="6">
    <location>
        <begin position="88"/>
        <end position="111"/>
    </location>
</feature>
<dbReference type="SUPFAM" id="SSF103473">
    <property type="entry name" value="MFS general substrate transporter"/>
    <property type="match status" value="2"/>
</dbReference>
<feature type="transmembrane region" description="Helical" evidence="6">
    <location>
        <begin position="315"/>
        <end position="339"/>
    </location>
</feature>
<evidence type="ECO:0000256" key="6">
    <source>
        <dbReference type="SAM" id="Phobius"/>
    </source>
</evidence>
<keyword evidence="5 6" id="KW-0472">Membrane</keyword>
<evidence type="ECO:0000256" key="1">
    <source>
        <dbReference type="ARBA" id="ARBA00004429"/>
    </source>
</evidence>
<feature type="transmembrane region" description="Helical" evidence="6">
    <location>
        <begin position="58"/>
        <end position="76"/>
    </location>
</feature>
<accession>A0A4R6UQI4</accession>
<feature type="transmembrane region" description="Helical" evidence="6">
    <location>
        <begin position="346"/>
        <end position="364"/>
    </location>
</feature>
<dbReference type="GO" id="GO:0005886">
    <property type="term" value="C:plasma membrane"/>
    <property type="evidence" value="ECO:0007669"/>
    <property type="project" value="UniProtKB-SubCell"/>
</dbReference>
<dbReference type="AlphaFoldDB" id="A0A4R6UQI4"/>
<evidence type="ECO:0000313" key="9">
    <source>
        <dbReference type="Proteomes" id="UP000295281"/>
    </source>
</evidence>
<keyword evidence="2" id="KW-0813">Transport</keyword>
<feature type="domain" description="Major facilitator superfamily (MFS) profile" evidence="7">
    <location>
        <begin position="22"/>
        <end position="475"/>
    </location>
</feature>
<gene>
    <name evidence="8" type="ORF">EV190_12038</name>
</gene>
<evidence type="ECO:0000256" key="5">
    <source>
        <dbReference type="ARBA" id="ARBA00023136"/>
    </source>
</evidence>
<feature type="transmembrane region" description="Helical" evidence="6">
    <location>
        <begin position="141"/>
        <end position="159"/>
    </location>
</feature>
<dbReference type="OrthoDB" id="3390851at2"/>
<evidence type="ECO:0000259" key="7">
    <source>
        <dbReference type="PROSITE" id="PS50850"/>
    </source>
</evidence>
<dbReference type="InterPro" id="IPR020846">
    <property type="entry name" value="MFS_dom"/>
</dbReference>
<sequence>MKDTLDEAAPGAREHRWSRRLILWVAVLILANVLADVAIASPMMVLPQLLEHFDTDQVAWLSASAMLAGAIWSPLLAKSSDIFGQRRLLVTTLSIACLGALVCLVAPNVWIFLAGRFLQGAALSAIFITVALIRQLCAPQVAMPAIGLVTSGSSIVGIIEPLVMQPIIHVFGYRSVFVVAGLLAVAAALCVRFFIPESSIRGTGRIDVGGALLLGGGLGAVLAYASLGGDSGWLSAGMLVLLVAGAGALAGWAFLALRVAEPIIDIRALSRPVLLTLLALVLAAGSFRSMLQLTSLIAQVPPDLGLGYGLGDGEAIGVLLATSSLGIVAGGTLAGWVAGRFGPAKPLLAAIAVGAVATFLMLAGVSVLPLAIACWAMVGLAAGAIATSGYNLATDLAPPERQGTVSGLVSVVFALGSVVFSFAGSEILKATRVSGTLAGGAPVSTAAGVHLYVLMAGMLFALAAVPAVMLVRGRRAAPVATEAPQRPSPSAVGP</sequence>
<comment type="caution">
    <text evidence="8">The sequence shown here is derived from an EMBL/GenBank/DDBJ whole genome shotgun (WGS) entry which is preliminary data.</text>
</comment>
<evidence type="ECO:0000313" key="8">
    <source>
        <dbReference type="EMBL" id="TDQ47979.1"/>
    </source>
</evidence>
<feature type="transmembrane region" description="Helical" evidence="6">
    <location>
        <begin position="206"/>
        <end position="227"/>
    </location>
</feature>
<dbReference type="EMBL" id="SNYN01000020">
    <property type="protein sequence ID" value="TDQ47979.1"/>
    <property type="molecule type" value="Genomic_DNA"/>
</dbReference>
<keyword evidence="4 6" id="KW-1133">Transmembrane helix</keyword>
<proteinExistence type="predicted"/>
<dbReference type="InterPro" id="IPR036259">
    <property type="entry name" value="MFS_trans_sf"/>
</dbReference>
<evidence type="ECO:0000256" key="2">
    <source>
        <dbReference type="ARBA" id="ARBA00022448"/>
    </source>
</evidence>
<dbReference type="Pfam" id="PF07690">
    <property type="entry name" value="MFS_1"/>
    <property type="match status" value="1"/>
</dbReference>
<feature type="transmembrane region" description="Helical" evidence="6">
    <location>
        <begin position="269"/>
        <end position="287"/>
    </location>
</feature>
<feature type="transmembrane region" description="Helical" evidence="6">
    <location>
        <begin position="370"/>
        <end position="393"/>
    </location>
</feature>
<keyword evidence="3 6" id="KW-0812">Transmembrane</keyword>
<comment type="subcellular location">
    <subcellularLocation>
        <location evidence="1">Cell inner membrane</location>
        <topology evidence="1">Multi-pass membrane protein</topology>
    </subcellularLocation>
</comment>
<feature type="transmembrane region" description="Helical" evidence="6">
    <location>
        <begin position="233"/>
        <end position="257"/>
    </location>
</feature>
<dbReference type="InterPro" id="IPR011701">
    <property type="entry name" value="MFS"/>
</dbReference>
<dbReference type="GO" id="GO:0022857">
    <property type="term" value="F:transmembrane transporter activity"/>
    <property type="evidence" value="ECO:0007669"/>
    <property type="project" value="InterPro"/>
</dbReference>
<feature type="transmembrane region" description="Helical" evidence="6">
    <location>
        <begin position="449"/>
        <end position="471"/>
    </location>
</feature>
<name>A0A4R6UQI4_9ACTN</name>
<protein>
    <submittedName>
        <fullName evidence="8">Putative MFS family arabinose efflux permease</fullName>
    </submittedName>
</protein>
<dbReference type="Proteomes" id="UP000295281">
    <property type="component" value="Unassembled WGS sequence"/>
</dbReference>
<feature type="transmembrane region" description="Helical" evidence="6">
    <location>
        <begin position="405"/>
        <end position="424"/>
    </location>
</feature>
<keyword evidence="9" id="KW-1185">Reference proteome</keyword>
<organism evidence="8 9">
    <name type="scientific">Actinorugispora endophytica</name>
    <dbReference type="NCBI Taxonomy" id="1605990"/>
    <lineage>
        <taxon>Bacteria</taxon>
        <taxon>Bacillati</taxon>
        <taxon>Actinomycetota</taxon>
        <taxon>Actinomycetes</taxon>
        <taxon>Streptosporangiales</taxon>
        <taxon>Nocardiopsidaceae</taxon>
        <taxon>Actinorugispora</taxon>
    </lineage>
</organism>
<evidence type="ECO:0000256" key="4">
    <source>
        <dbReference type="ARBA" id="ARBA00022989"/>
    </source>
</evidence>
<dbReference type="Gene3D" id="1.20.1250.20">
    <property type="entry name" value="MFS general substrate transporter like domains"/>
    <property type="match status" value="2"/>
</dbReference>
<evidence type="ECO:0000256" key="3">
    <source>
        <dbReference type="ARBA" id="ARBA00022692"/>
    </source>
</evidence>
<dbReference type="PANTHER" id="PTHR23501">
    <property type="entry name" value="MAJOR FACILITATOR SUPERFAMILY"/>
    <property type="match status" value="1"/>
</dbReference>
<dbReference type="PANTHER" id="PTHR23501:SF191">
    <property type="entry name" value="VACUOLAR BASIC AMINO ACID TRANSPORTER 4"/>
    <property type="match status" value="1"/>
</dbReference>